<feature type="transmembrane region" description="Helical" evidence="1">
    <location>
        <begin position="235"/>
        <end position="255"/>
    </location>
</feature>
<name>A0A0M0KW36_9BACI</name>
<evidence type="ECO:0000313" key="2">
    <source>
        <dbReference type="EMBL" id="KOO42842.1"/>
    </source>
</evidence>
<dbReference type="Proteomes" id="UP000037558">
    <property type="component" value="Unassembled WGS sequence"/>
</dbReference>
<dbReference type="PANTHER" id="PTHR36833:SF1">
    <property type="entry name" value="INTEGRAL MEMBRANE TRANSPORT PROTEIN"/>
    <property type="match status" value="1"/>
</dbReference>
<keyword evidence="1" id="KW-0812">Transmembrane</keyword>
<feature type="transmembrane region" description="Helical" evidence="1">
    <location>
        <begin position="30"/>
        <end position="51"/>
    </location>
</feature>
<feature type="transmembrane region" description="Helical" evidence="1">
    <location>
        <begin position="205"/>
        <end position="228"/>
    </location>
</feature>
<dbReference type="RefSeq" id="WP_053402642.1">
    <property type="nucleotide sequence ID" value="NZ_JAUKEN010000001.1"/>
</dbReference>
<comment type="caution">
    <text evidence="2">The sequence shown here is derived from an EMBL/GenBank/DDBJ whole genome shotgun (WGS) entry which is preliminary data.</text>
</comment>
<dbReference type="InterPro" id="IPR010390">
    <property type="entry name" value="ABC-2_transporter-like"/>
</dbReference>
<feature type="transmembrane region" description="Helical" evidence="1">
    <location>
        <begin position="150"/>
        <end position="179"/>
    </location>
</feature>
<accession>A0A0M0KW36</accession>
<organism evidence="2 3">
    <name type="scientific">Priestia koreensis</name>
    <dbReference type="NCBI Taxonomy" id="284581"/>
    <lineage>
        <taxon>Bacteria</taxon>
        <taxon>Bacillati</taxon>
        <taxon>Bacillota</taxon>
        <taxon>Bacilli</taxon>
        <taxon>Bacillales</taxon>
        <taxon>Bacillaceae</taxon>
        <taxon>Priestia</taxon>
    </lineage>
</organism>
<keyword evidence="1" id="KW-0472">Membrane</keyword>
<protein>
    <submittedName>
        <fullName evidence="2">ABC transporter permease</fullName>
    </submittedName>
</protein>
<dbReference type="STRING" id="284581.AMD01_17020"/>
<keyword evidence="3" id="KW-1185">Reference proteome</keyword>
<feature type="transmembrane region" description="Helical" evidence="1">
    <location>
        <begin position="124"/>
        <end position="143"/>
    </location>
</feature>
<dbReference type="AlphaFoldDB" id="A0A0M0KW36"/>
<gene>
    <name evidence="2" type="ORF">AMD01_17020</name>
</gene>
<reference evidence="3" key="1">
    <citation type="submission" date="2015-08" db="EMBL/GenBank/DDBJ databases">
        <title>Fjat-14210 dsm16467.</title>
        <authorList>
            <person name="Liu B."/>
            <person name="Wang J."/>
            <person name="Zhu Y."/>
            <person name="Liu G."/>
            <person name="Chen Q."/>
            <person name="Chen Z."/>
            <person name="Lan J."/>
            <person name="Che J."/>
            <person name="Ge C."/>
            <person name="Shi H."/>
            <person name="Pan Z."/>
            <person name="Liu X."/>
        </authorList>
    </citation>
    <scope>NUCLEOTIDE SEQUENCE [LARGE SCALE GENOMIC DNA]</scope>
    <source>
        <strain evidence="3">DSM 16467</strain>
    </source>
</reference>
<keyword evidence="1" id="KW-1133">Transmembrane helix</keyword>
<dbReference type="PATRIC" id="fig|284581.3.peg.2910"/>
<dbReference type="Pfam" id="PF06182">
    <property type="entry name" value="ABC2_membrane_6"/>
    <property type="match status" value="1"/>
</dbReference>
<feature type="transmembrane region" description="Helical" evidence="1">
    <location>
        <begin position="63"/>
        <end position="84"/>
    </location>
</feature>
<dbReference type="EMBL" id="LILC01000023">
    <property type="protein sequence ID" value="KOO42842.1"/>
    <property type="molecule type" value="Genomic_DNA"/>
</dbReference>
<sequence length="267" mass="30992">MMKKWKRYLVLYSKYFSNHLKVMMEYKADFYIGMFSVAVQQFTSLFFLKIVFNHIDVLKGWTFYEILFIYAIAFLGRSIHHIFFDNLWTLGWQYVRTGNLDRLLLRPVNPLFQVISERVQQDGFGQLLIGLVVLFTATTHLDITWSIGSVLLLALVIISSGFIFVAINLFFISFSFWMVDSLPIVASVFQLSDFARYPLTIYPKVITYLITWLIPYGFTAFYPAALFFEQKGYALTGFLTPLIAILSMVIAYKFWQKGLKSFVSTGS</sequence>
<evidence type="ECO:0000313" key="3">
    <source>
        <dbReference type="Proteomes" id="UP000037558"/>
    </source>
</evidence>
<dbReference type="PANTHER" id="PTHR36833">
    <property type="entry name" value="SLR0610 PROTEIN-RELATED"/>
    <property type="match status" value="1"/>
</dbReference>
<proteinExistence type="predicted"/>
<evidence type="ECO:0000256" key="1">
    <source>
        <dbReference type="SAM" id="Phobius"/>
    </source>
</evidence>
<dbReference type="OrthoDB" id="9788195at2"/>